<evidence type="ECO:0000313" key="1">
    <source>
        <dbReference type="EnsemblPlants" id="MELO3C029298.2.1"/>
    </source>
</evidence>
<name>A0A9I9E664_CUCME</name>
<organism evidence="1">
    <name type="scientific">Cucumis melo</name>
    <name type="common">Muskmelon</name>
    <dbReference type="NCBI Taxonomy" id="3656"/>
    <lineage>
        <taxon>Eukaryota</taxon>
        <taxon>Viridiplantae</taxon>
        <taxon>Streptophyta</taxon>
        <taxon>Embryophyta</taxon>
        <taxon>Tracheophyta</taxon>
        <taxon>Spermatophyta</taxon>
        <taxon>Magnoliopsida</taxon>
        <taxon>eudicotyledons</taxon>
        <taxon>Gunneridae</taxon>
        <taxon>Pentapetalae</taxon>
        <taxon>rosids</taxon>
        <taxon>fabids</taxon>
        <taxon>Cucurbitales</taxon>
        <taxon>Cucurbitaceae</taxon>
        <taxon>Benincaseae</taxon>
        <taxon>Cucumis</taxon>
    </lineage>
</organism>
<dbReference type="EnsemblPlants" id="MELO3C029298.2.1">
    <property type="protein sequence ID" value="MELO3C029298.2.1"/>
    <property type="gene ID" value="MELO3C029298.2"/>
</dbReference>
<accession>A0A9I9E664</accession>
<dbReference type="AlphaFoldDB" id="A0A9I9E664"/>
<protein>
    <submittedName>
        <fullName evidence="1">Uncharacterized protein</fullName>
    </submittedName>
</protein>
<reference evidence="1" key="1">
    <citation type="submission" date="2023-03" db="UniProtKB">
        <authorList>
            <consortium name="EnsemblPlants"/>
        </authorList>
    </citation>
    <scope>IDENTIFICATION</scope>
</reference>
<dbReference type="Gramene" id="MELO3C029298.2.1">
    <property type="protein sequence ID" value="MELO3C029298.2.1"/>
    <property type="gene ID" value="MELO3C029298.2"/>
</dbReference>
<proteinExistence type="predicted"/>
<sequence length="57" mass="6235">MDGQWKENPPKAVAWICFGHVKLSIIHMAGGGSFKQNCIYRTIIESGFACLHEGAGE</sequence>